<accession>A0A1M6XDC2</accession>
<evidence type="ECO:0000313" key="2">
    <source>
        <dbReference type="Proteomes" id="UP000184386"/>
    </source>
</evidence>
<gene>
    <name evidence="1" type="ORF">SAMN02745136_03927</name>
</gene>
<dbReference type="AlphaFoldDB" id="A0A1M6XDC2"/>
<dbReference type="Proteomes" id="UP000184386">
    <property type="component" value="Unassembled WGS sequence"/>
</dbReference>
<name>A0A1M6XDC2_9FIRM</name>
<dbReference type="EMBL" id="FRAC01000022">
    <property type="protein sequence ID" value="SHL03984.1"/>
    <property type="molecule type" value="Genomic_DNA"/>
</dbReference>
<evidence type="ECO:0000313" key="1">
    <source>
        <dbReference type="EMBL" id="SHL03984.1"/>
    </source>
</evidence>
<proteinExistence type="predicted"/>
<dbReference type="STRING" id="1121322.SAMN02745136_03927"/>
<reference evidence="1 2" key="1">
    <citation type="submission" date="2016-11" db="EMBL/GenBank/DDBJ databases">
        <authorList>
            <person name="Jaros S."/>
            <person name="Januszkiewicz K."/>
            <person name="Wedrychowicz H."/>
        </authorList>
    </citation>
    <scope>NUCLEOTIDE SEQUENCE [LARGE SCALE GENOMIC DNA]</scope>
    <source>
        <strain evidence="1 2">DSM 15929</strain>
    </source>
</reference>
<sequence>MMEIISQTNRTILLDVINPEKLDLLTLVGEVKGIDSLSDDQMREINLHLECRSYEEAERKMAPVIWSFFDANSQSVKYTLKKPENISESMLTEIKLNEQENFLKTVFTVMSSRKSQGLLNVEFGFEKLLEMISPKKVMEDIKQVRKEIQYNYSKYAEMEDGDPGKLDLGDRLNVLFEDASTNYNNVMAMLPLAIEDVKTRLLLGGGELKSDNKELVPGILTMAENGELKVLEAPKEENTALATLDDNINAGLIEVIREDYNAVNDTPSDYVQNLVVRTFCPLSSTNQSKIDVETEVQNYNSYLEFYRTSKDNFIKVVKPLVEKLLGIKMFFDQYKAKSKGMPPSLLIANISPEMLAKSSNLPRLITYLNTTNSKNNFKDTIWYAIYPNVSWSQNVTNKINRERFKGNVQKAGTDVYSMESLSILLDVFKDYRVETFFSFENREETTFNALAAEGVEKAIEKCAPLIGKSYSEFAIPVLPNFTVIPKNKSGVILDTKMRVTDGNSAAFSDAKEDVMRLWIEGVYINGAYVAAGFHAACQCPEYLKDHFNRTKVRTDSELPGVRFDIEAGNNSLLAYTTMPKEITGFTTTIKNQINQKNFGWIFSSENASLNGENITNITVYKARNLLYNSEYSSYESVYKTQVTTYIERILRYVTGDFKEDNIKNFFSNNPQSQKSKWSMKKDCINAIITEGDNLEYSINEATSICELTISFNGSPRNLEVLINRVNANA</sequence>
<organism evidence="1 2">
    <name type="scientific">Anaerocolumna jejuensis DSM 15929</name>
    <dbReference type="NCBI Taxonomy" id="1121322"/>
    <lineage>
        <taxon>Bacteria</taxon>
        <taxon>Bacillati</taxon>
        <taxon>Bacillota</taxon>
        <taxon>Clostridia</taxon>
        <taxon>Lachnospirales</taxon>
        <taxon>Lachnospiraceae</taxon>
        <taxon>Anaerocolumna</taxon>
    </lineage>
</organism>
<protein>
    <submittedName>
        <fullName evidence="1">Uncharacterized protein</fullName>
    </submittedName>
</protein>
<keyword evidence="2" id="KW-1185">Reference proteome</keyword>